<dbReference type="Gene3D" id="3.40.50.150">
    <property type="entry name" value="Vaccinia Virus protein VP39"/>
    <property type="match status" value="1"/>
</dbReference>
<sequence>FRKGPHSIEKCSSCGISRTFPVPKPNYAGEKEKHLNYLLERKKVEGFMEELLEEVKKFKPSGKLLDVGCSVGILLELAERSGYSVKGVEPSRIAAAEAKKALGKKAVKEALFEDSGFPPRYFDLVVFNHVFEHFQEPASALKEAKRILRKKGVVVIGVPDFESRLAGIKKQNWVYLNPEEHVWHFGHKILPALLSRNGFRVLKVKINKPFFPISLNPFILFDKIFYQFLLNWREGDTIIVIAAKK</sequence>
<gene>
    <name evidence="1" type="ORF">J4224_04535</name>
</gene>
<evidence type="ECO:0000313" key="2">
    <source>
        <dbReference type="Proteomes" id="UP000683213"/>
    </source>
</evidence>
<dbReference type="InterPro" id="IPR029063">
    <property type="entry name" value="SAM-dependent_MTases_sf"/>
</dbReference>
<keyword evidence="1" id="KW-0808">Transferase</keyword>
<dbReference type="CDD" id="cd02440">
    <property type="entry name" value="AdoMet_MTases"/>
    <property type="match status" value="1"/>
</dbReference>
<dbReference type="GO" id="GO:0032259">
    <property type="term" value="P:methylation"/>
    <property type="evidence" value="ECO:0007669"/>
    <property type="project" value="UniProtKB-KW"/>
</dbReference>
<proteinExistence type="predicted"/>
<feature type="non-terminal residue" evidence="1">
    <location>
        <position position="1"/>
    </location>
</feature>
<dbReference type="GO" id="GO:0008168">
    <property type="term" value="F:methyltransferase activity"/>
    <property type="evidence" value="ECO:0007669"/>
    <property type="project" value="UniProtKB-KW"/>
</dbReference>
<reference evidence="1" key="1">
    <citation type="submission" date="2021-03" db="EMBL/GenBank/DDBJ databases">
        <authorList>
            <person name="Jaffe A."/>
        </authorList>
    </citation>
    <scope>NUCLEOTIDE SEQUENCE</scope>
    <source>
        <strain evidence="1">RIFCSPHIGHO2_01_FULL_GW2011_AR10_43_9</strain>
    </source>
</reference>
<dbReference type="Pfam" id="PF13489">
    <property type="entry name" value="Methyltransf_23"/>
    <property type="match status" value="1"/>
</dbReference>
<dbReference type="EMBL" id="JAGVWF010000064">
    <property type="protein sequence ID" value="MBS3059664.1"/>
    <property type="molecule type" value="Genomic_DNA"/>
</dbReference>
<dbReference type="SUPFAM" id="SSF53335">
    <property type="entry name" value="S-adenosyl-L-methionine-dependent methyltransferases"/>
    <property type="match status" value="1"/>
</dbReference>
<name>A0A8T4KZZ9_9ARCH</name>
<dbReference type="AlphaFoldDB" id="A0A8T4KZZ9"/>
<dbReference type="PANTHER" id="PTHR43861">
    <property type="entry name" value="TRANS-ACONITATE 2-METHYLTRANSFERASE-RELATED"/>
    <property type="match status" value="1"/>
</dbReference>
<dbReference type="Proteomes" id="UP000683213">
    <property type="component" value="Unassembled WGS sequence"/>
</dbReference>
<comment type="caution">
    <text evidence="1">The sequence shown here is derived from an EMBL/GenBank/DDBJ whole genome shotgun (WGS) entry which is preliminary data.</text>
</comment>
<evidence type="ECO:0000313" key="1">
    <source>
        <dbReference type="EMBL" id="MBS3059664.1"/>
    </source>
</evidence>
<accession>A0A8T4KZZ9</accession>
<reference evidence="1" key="2">
    <citation type="submission" date="2021-05" db="EMBL/GenBank/DDBJ databases">
        <title>Protein family content uncovers lineage relationships and bacterial pathway maintenance mechanisms in DPANN archaea.</title>
        <authorList>
            <person name="Castelle C.J."/>
            <person name="Meheust R."/>
            <person name="Jaffe A.L."/>
            <person name="Seitz K."/>
            <person name="Gong X."/>
            <person name="Baker B.J."/>
            <person name="Banfield J.F."/>
        </authorList>
    </citation>
    <scope>NUCLEOTIDE SEQUENCE</scope>
    <source>
        <strain evidence="1">RIFCSPHIGHO2_01_FULL_GW2011_AR10_43_9</strain>
    </source>
</reference>
<organism evidence="1 2">
    <name type="scientific">Candidatus Iainarchaeum sp</name>
    <dbReference type="NCBI Taxonomy" id="3101447"/>
    <lineage>
        <taxon>Archaea</taxon>
        <taxon>Candidatus Iainarchaeota</taxon>
        <taxon>Candidatus Iainarchaeia</taxon>
        <taxon>Candidatus Iainarchaeales</taxon>
        <taxon>Candidatus Iainarchaeaceae</taxon>
        <taxon>Candidatus Iainarchaeum</taxon>
    </lineage>
</organism>
<protein>
    <submittedName>
        <fullName evidence="1">Class I SAM-dependent methyltransferase</fullName>
    </submittedName>
</protein>
<keyword evidence="1" id="KW-0489">Methyltransferase</keyword>